<sequence>MAISGCFTRLPRRFAPRNDVSLFFKIVKNSSDILQINKFSILSLIIN</sequence>
<name>A0A0F3MQ20_RICFI</name>
<evidence type="ECO:0000313" key="1">
    <source>
        <dbReference type="EMBL" id="KJV57873.1"/>
    </source>
</evidence>
<organism evidence="1 2">
    <name type="scientific">Rickettsia felis str. Pedreira</name>
    <dbReference type="NCBI Taxonomy" id="1359196"/>
    <lineage>
        <taxon>Bacteria</taxon>
        <taxon>Pseudomonadati</taxon>
        <taxon>Pseudomonadota</taxon>
        <taxon>Alphaproteobacteria</taxon>
        <taxon>Rickettsiales</taxon>
        <taxon>Rickettsiaceae</taxon>
        <taxon>Rickettsieae</taxon>
        <taxon>Rickettsia</taxon>
        <taxon>spotted fever group</taxon>
    </lineage>
</organism>
<dbReference type="EMBL" id="LANQ01000001">
    <property type="protein sequence ID" value="KJV57873.1"/>
    <property type="molecule type" value="Genomic_DNA"/>
</dbReference>
<gene>
    <name evidence="1" type="ORF">RFEPED_0242</name>
</gene>
<dbReference type="AlphaFoldDB" id="A0A0F3MQ20"/>
<evidence type="ECO:0000313" key="2">
    <source>
        <dbReference type="Proteomes" id="UP000033475"/>
    </source>
</evidence>
<accession>A0A0F3MQ20</accession>
<reference evidence="1 2" key="1">
    <citation type="submission" date="2015-01" db="EMBL/GenBank/DDBJ databases">
        <title>Genome Sequencing of Rickettsiales.</title>
        <authorList>
            <person name="Daugherty S.C."/>
            <person name="Su Q."/>
            <person name="Abolude K."/>
            <person name="Beier-Sexton M."/>
            <person name="Carlyon J.A."/>
            <person name="Carter R."/>
            <person name="Day N.P."/>
            <person name="Dumler S.J."/>
            <person name="Dyachenko V."/>
            <person name="Godinez A."/>
            <person name="Kurtti T.J."/>
            <person name="Lichay M."/>
            <person name="Mullins K.E."/>
            <person name="Ott S."/>
            <person name="Pappas-Brown V."/>
            <person name="Paris D.H."/>
            <person name="Patel P."/>
            <person name="Richards A.L."/>
            <person name="Sadzewicz L."/>
            <person name="Sears K."/>
            <person name="Seidman D."/>
            <person name="Sengamalay N."/>
            <person name="Stenos J."/>
            <person name="Tallon L.J."/>
            <person name="Vincent G."/>
            <person name="Fraser C.M."/>
            <person name="Munderloh U."/>
            <person name="Dunning-Hotopp J.C."/>
        </authorList>
    </citation>
    <scope>NUCLEOTIDE SEQUENCE [LARGE SCALE GENOMIC DNA]</scope>
    <source>
        <strain evidence="1 2">Pedreira</strain>
    </source>
</reference>
<dbReference type="Proteomes" id="UP000033475">
    <property type="component" value="Unassembled WGS sequence"/>
</dbReference>
<proteinExistence type="predicted"/>
<protein>
    <submittedName>
        <fullName evidence="1">Uncharacterized protein</fullName>
    </submittedName>
</protein>
<comment type="caution">
    <text evidence="1">The sequence shown here is derived from an EMBL/GenBank/DDBJ whole genome shotgun (WGS) entry which is preliminary data.</text>
</comment>
<dbReference type="PATRIC" id="fig|1359196.3.peg.226"/>